<dbReference type="Proteomes" id="UP000027073">
    <property type="component" value="Unassembled WGS sequence"/>
</dbReference>
<feature type="signal peptide" evidence="2">
    <location>
        <begin position="1"/>
        <end position="19"/>
    </location>
</feature>
<dbReference type="InParanoid" id="A0A067NHQ2"/>
<feature type="compositionally biased region" description="Basic and acidic residues" evidence="1">
    <location>
        <begin position="222"/>
        <end position="242"/>
    </location>
</feature>
<evidence type="ECO:0000256" key="1">
    <source>
        <dbReference type="SAM" id="MobiDB-lite"/>
    </source>
</evidence>
<keyword evidence="2" id="KW-0732">Signal</keyword>
<accession>A0A067NHQ2</accession>
<gene>
    <name evidence="3" type="ORF">PLEOSDRAFT_1112603</name>
</gene>
<dbReference type="VEuPathDB" id="FungiDB:PLEOSDRAFT_1112603"/>
<protein>
    <submittedName>
        <fullName evidence="3">Uncharacterized protein</fullName>
    </submittedName>
</protein>
<name>A0A067NHQ2_PLEO1</name>
<feature type="compositionally biased region" description="Low complexity" evidence="1">
    <location>
        <begin position="247"/>
        <end position="266"/>
    </location>
</feature>
<dbReference type="EMBL" id="KL198008">
    <property type="protein sequence ID" value="KDQ27558.1"/>
    <property type="molecule type" value="Genomic_DNA"/>
</dbReference>
<dbReference type="AlphaFoldDB" id="A0A067NHQ2"/>
<proteinExistence type="predicted"/>
<evidence type="ECO:0000256" key="2">
    <source>
        <dbReference type="SAM" id="SignalP"/>
    </source>
</evidence>
<reference evidence="4" key="1">
    <citation type="journal article" date="2014" name="Proc. Natl. Acad. Sci. U.S.A.">
        <title>Extensive sampling of basidiomycete genomes demonstrates inadequacy of the white-rot/brown-rot paradigm for wood decay fungi.</title>
        <authorList>
            <person name="Riley R."/>
            <person name="Salamov A.A."/>
            <person name="Brown D.W."/>
            <person name="Nagy L.G."/>
            <person name="Floudas D."/>
            <person name="Held B.W."/>
            <person name="Levasseur A."/>
            <person name="Lombard V."/>
            <person name="Morin E."/>
            <person name="Otillar R."/>
            <person name="Lindquist E.A."/>
            <person name="Sun H."/>
            <person name="LaButti K.M."/>
            <person name="Schmutz J."/>
            <person name="Jabbour D."/>
            <person name="Luo H."/>
            <person name="Baker S.E."/>
            <person name="Pisabarro A.G."/>
            <person name="Walton J.D."/>
            <person name="Blanchette R.A."/>
            <person name="Henrissat B."/>
            <person name="Martin F."/>
            <person name="Cullen D."/>
            <person name="Hibbett D.S."/>
            <person name="Grigoriev I.V."/>
        </authorList>
    </citation>
    <scope>NUCLEOTIDE SEQUENCE [LARGE SCALE GENOMIC DNA]</scope>
    <source>
        <strain evidence="4">PC15</strain>
    </source>
</reference>
<feature type="region of interest" description="Disordered" evidence="1">
    <location>
        <begin position="191"/>
        <end position="281"/>
    </location>
</feature>
<dbReference type="OrthoDB" id="10618447at2759"/>
<sequence>MRTCVLMPIVAFLNWGAAASALAHPGATEGAVQLDNRGAPDCHLLQDGTLGGARCADTDVPTFKPPAYDEGEPKSDSGDSGDPGFLSGAPHRKRQQAQDVAGNSSTPLPEASPPSPPVTVTVPLLTHQHSATCTPSGTTSCTSTRTAEQSIRTPEVSNPLLVPVYHALAPLFGIYGPALDTALDVAINGYEDPSTTTGPPYESRKPTPTAVPNDIKQIPDTQKAETEGKMRMTEEQVKEEQGHASLATKPSSSTPCSSGSGPTATPDVTNLPKIRGMKRRE</sequence>
<evidence type="ECO:0000313" key="3">
    <source>
        <dbReference type="EMBL" id="KDQ27558.1"/>
    </source>
</evidence>
<dbReference type="HOGENOM" id="CLU_990851_0_0_1"/>
<feature type="region of interest" description="Disordered" evidence="1">
    <location>
        <begin position="53"/>
        <end position="152"/>
    </location>
</feature>
<evidence type="ECO:0000313" key="4">
    <source>
        <dbReference type="Proteomes" id="UP000027073"/>
    </source>
</evidence>
<feature type="chain" id="PRO_5001642293" evidence="2">
    <location>
        <begin position="20"/>
        <end position="281"/>
    </location>
</feature>
<organism evidence="3 4">
    <name type="scientific">Pleurotus ostreatus (strain PC15)</name>
    <name type="common">Oyster mushroom</name>
    <dbReference type="NCBI Taxonomy" id="1137138"/>
    <lineage>
        <taxon>Eukaryota</taxon>
        <taxon>Fungi</taxon>
        <taxon>Dikarya</taxon>
        <taxon>Basidiomycota</taxon>
        <taxon>Agaricomycotina</taxon>
        <taxon>Agaricomycetes</taxon>
        <taxon>Agaricomycetidae</taxon>
        <taxon>Agaricales</taxon>
        <taxon>Pleurotineae</taxon>
        <taxon>Pleurotaceae</taxon>
        <taxon>Pleurotus</taxon>
    </lineage>
</organism>
<feature type="compositionally biased region" description="Low complexity" evidence="1">
    <location>
        <begin position="118"/>
        <end position="147"/>
    </location>
</feature>